<sequence>MSTVLRRSSYRDVLFSSQYLLIDISSASEPIQSNTYHSQAPTWNLKTPPDPDATGNLIFDAAHSLLQNWPNTRYRNGHAVVPGAIPLGTLLYHGRHDPHFPNGSDWTSVDPEHSFLFCSHSCWHLTLVTTRPLNVLYFDGSSAVKMRGGSLDVQDLLLWGERKDDKAFSENERLAELCEWVKQKGLGLDGFVRMEMDFEVMLCDFSPKGGLETVSFIHLANGAPPSTTSPNFSAIQIEGSKEALAQSEVPLRNFELVHSTSQHNHFPGETRIHLDLTRMVTLYDTELAPSLIAPRAAAAKEHGRWGHRAALPGIDPANVLAFRKRVEEAVKLGNKPKTSGVDWATMMNVIVKRYGTRLETLRYLLEMKPVADDGSDLARKAFTQLDIMLTPYIPHDAPSLNETSGALAIYDLCSTSHTSYIGRRASRSMTKSERMLLSAIRKPQRRYAGSWWLHGNEAYGERIDDEKLIEIWRNDVIGLMDWLDWSIWAKCRPACGDEEQCYLPTWPFFGGPPPADVYIPDHMKPTKEQEEEWMKPKPRCIRRIEPYSL</sequence>
<reference evidence="1 2" key="1">
    <citation type="submission" date="2015-12" db="EMBL/GenBank/DDBJ databases">
        <title>Draft genome sequence of Moniliophthora roreri, the causal agent of frosty pod rot of cacao.</title>
        <authorList>
            <person name="Aime M.C."/>
            <person name="Diaz-Valderrama J.R."/>
            <person name="Kijpornyongpan T."/>
            <person name="Phillips-Mora W."/>
        </authorList>
    </citation>
    <scope>NUCLEOTIDE SEQUENCE [LARGE SCALE GENOMIC DNA]</scope>
    <source>
        <strain evidence="1 2">MCA 2952</strain>
    </source>
</reference>
<dbReference type="InterPro" id="IPR038921">
    <property type="entry name" value="YOR389W-like"/>
</dbReference>
<evidence type="ECO:0000313" key="1">
    <source>
        <dbReference type="EMBL" id="KTB42710.1"/>
    </source>
</evidence>
<dbReference type="AlphaFoldDB" id="A0A0W0G277"/>
<protein>
    <submittedName>
        <fullName evidence="1">Uncharacterized protein</fullName>
    </submittedName>
</protein>
<dbReference type="eggNOG" id="ENOG502QRJE">
    <property type="taxonomic scope" value="Eukaryota"/>
</dbReference>
<proteinExistence type="predicted"/>
<gene>
    <name evidence="1" type="ORF">WG66_4739</name>
</gene>
<comment type="caution">
    <text evidence="1">The sequence shown here is derived from an EMBL/GenBank/DDBJ whole genome shotgun (WGS) entry which is preliminary data.</text>
</comment>
<evidence type="ECO:0000313" key="2">
    <source>
        <dbReference type="Proteomes" id="UP000054988"/>
    </source>
</evidence>
<dbReference type="PANTHER" id="PTHR35204:SF1">
    <property type="entry name" value="ENTEROTOXIN"/>
    <property type="match status" value="1"/>
</dbReference>
<dbReference type="EMBL" id="LATX01001304">
    <property type="protein sequence ID" value="KTB42710.1"/>
    <property type="molecule type" value="Genomic_DNA"/>
</dbReference>
<name>A0A0W0G277_MONRR</name>
<dbReference type="Proteomes" id="UP000054988">
    <property type="component" value="Unassembled WGS sequence"/>
</dbReference>
<accession>A0A0W0G277</accession>
<organism evidence="1 2">
    <name type="scientific">Moniliophthora roreri</name>
    <name type="common">Frosty pod rot fungus</name>
    <name type="synonym">Monilia roreri</name>
    <dbReference type="NCBI Taxonomy" id="221103"/>
    <lineage>
        <taxon>Eukaryota</taxon>
        <taxon>Fungi</taxon>
        <taxon>Dikarya</taxon>
        <taxon>Basidiomycota</taxon>
        <taxon>Agaricomycotina</taxon>
        <taxon>Agaricomycetes</taxon>
        <taxon>Agaricomycetidae</taxon>
        <taxon>Agaricales</taxon>
        <taxon>Marasmiineae</taxon>
        <taxon>Marasmiaceae</taxon>
        <taxon>Moniliophthora</taxon>
    </lineage>
</organism>
<dbReference type="PANTHER" id="PTHR35204">
    <property type="entry name" value="YALI0A21131P"/>
    <property type="match status" value="1"/>
</dbReference>